<dbReference type="InterPro" id="IPR027417">
    <property type="entry name" value="P-loop_NTPase"/>
</dbReference>
<comment type="catalytic activity">
    <reaction evidence="10">
        <text>Couples ATP hydrolysis with the unwinding of duplex DNA by translocating in the 3'-5' direction.</text>
        <dbReference type="EC" id="5.6.2.4"/>
    </reaction>
</comment>
<dbReference type="PANTHER" id="PTHR13710">
    <property type="entry name" value="DNA HELICASE RECQ FAMILY MEMBER"/>
    <property type="match status" value="1"/>
</dbReference>
<dbReference type="CDD" id="cd18794">
    <property type="entry name" value="SF2_C_RecQ"/>
    <property type="match status" value="1"/>
</dbReference>
<protein>
    <recommendedName>
        <fullName evidence="12">ATP-dependent DNA helicase RecQ</fullName>
        <ecNumber evidence="11">5.6.2.4</ecNumber>
    </recommendedName>
    <alternativeName>
        <fullName evidence="13">DNA 3'-5' helicase RecQ</fullName>
    </alternativeName>
</protein>
<dbReference type="InterPro" id="IPR044876">
    <property type="entry name" value="HRDC_dom_sf"/>
</dbReference>
<dbReference type="Pfam" id="PF00570">
    <property type="entry name" value="HRDC"/>
    <property type="match status" value="1"/>
</dbReference>
<dbReference type="Pfam" id="PF14493">
    <property type="entry name" value="HTH_40"/>
    <property type="match status" value="1"/>
</dbReference>
<dbReference type="Gene3D" id="3.40.50.300">
    <property type="entry name" value="P-loop containing nucleotide triphosphate hydrolases"/>
    <property type="match status" value="2"/>
</dbReference>
<evidence type="ECO:0000256" key="11">
    <source>
        <dbReference type="ARBA" id="ARBA00034808"/>
    </source>
</evidence>
<gene>
    <name evidence="17" type="ORF">A2856_04045</name>
</gene>
<evidence type="ECO:0000313" key="18">
    <source>
        <dbReference type="Proteomes" id="UP000177885"/>
    </source>
</evidence>
<dbReference type="SUPFAM" id="SSF52540">
    <property type="entry name" value="P-loop containing nucleoside triphosphate hydrolases"/>
    <property type="match status" value="1"/>
</dbReference>
<dbReference type="PANTHER" id="PTHR13710:SF105">
    <property type="entry name" value="ATP-DEPENDENT DNA HELICASE Q1"/>
    <property type="match status" value="1"/>
</dbReference>
<dbReference type="EMBL" id="MGDT01000003">
    <property type="protein sequence ID" value="OGL67203.1"/>
    <property type="molecule type" value="Genomic_DNA"/>
</dbReference>
<proteinExistence type="inferred from homology"/>
<dbReference type="GO" id="GO:0006310">
    <property type="term" value="P:DNA recombination"/>
    <property type="evidence" value="ECO:0007669"/>
    <property type="project" value="InterPro"/>
</dbReference>
<dbReference type="CDD" id="cd17920">
    <property type="entry name" value="DEXHc_RecQ"/>
    <property type="match status" value="1"/>
</dbReference>
<dbReference type="Gene3D" id="1.10.10.1390">
    <property type="entry name" value="ATP-dependent DNA helicase RecQ"/>
    <property type="match status" value="1"/>
</dbReference>
<evidence type="ECO:0000256" key="6">
    <source>
        <dbReference type="ARBA" id="ARBA00022806"/>
    </source>
</evidence>
<evidence type="ECO:0000259" key="16">
    <source>
        <dbReference type="PROSITE" id="PS51194"/>
    </source>
</evidence>
<dbReference type="PROSITE" id="PS51192">
    <property type="entry name" value="HELICASE_ATP_BIND_1"/>
    <property type="match status" value="1"/>
</dbReference>
<dbReference type="SUPFAM" id="SSF47819">
    <property type="entry name" value="HRDC-like"/>
    <property type="match status" value="1"/>
</dbReference>
<dbReference type="FunFam" id="3.40.50.300:FF:000156">
    <property type="entry name" value="ATP-dependent DNA helicase recQ"/>
    <property type="match status" value="1"/>
</dbReference>
<dbReference type="GO" id="GO:0043138">
    <property type="term" value="F:3'-5' DNA helicase activity"/>
    <property type="evidence" value="ECO:0007669"/>
    <property type="project" value="UniProtKB-EC"/>
</dbReference>
<dbReference type="SMART" id="SM00490">
    <property type="entry name" value="HELICc"/>
    <property type="match status" value="1"/>
</dbReference>
<feature type="domain" description="HRDC" evidence="14">
    <location>
        <begin position="413"/>
        <end position="493"/>
    </location>
</feature>
<dbReference type="InterPro" id="IPR014001">
    <property type="entry name" value="Helicase_ATP-bd"/>
</dbReference>
<evidence type="ECO:0000313" key="17">
    <source>
        <dbReference type="EMBL" id="OGL67203.1"/>
    </source>
</evidence>
<keyword evidence="5" id="KW-0378">Hydrolase</keyword>
<dbReference type="Proteomes" id="UP000177885">
    <property type="component" value="Unassembled WGS sequence"/>
</dbReference>
<dbReference type="InterPro" id="IPR010997">
    <property type="entry name" value="HRDC-like_sf"/>
</dbReference>
<evidence type="ECO:0000256" key="1">
    <source>
        <dbReference type="ARBA" id="ARBA00001946"/>
    </source>
</evidence>
<dbReference type="InterPro" id="IPR002121">
    <property type="entry name" value="HRDC_dom"/>
</dbReference>
<dbReference type="GO" id="GO:0046872">
    <property type="term" value="F:metal ion binding"/>
    <property type="evidence" value="ECO:0007669"/>
    <property type="project" value="UniProtKB-KW"/>
</dbReference>
<dbReference type="EC" id="5.6.2.4" evidence="11"/>
<keyword evidence="3" id="KW-0479">Metal-binding</keyword>
<dbReference type="InterPro" id="IPR029491">
    <property type="entry name" value="Helicase_HTH"/>
</dbReference>
<dbReference type="AlphaFoldDB" id="A0A1F7TMH8"/>
<evidence type="ECO:0000256" key="5">
    <source>
        <dbReference type="ARBA" id="ARBA00022801"/>
    </source>
</evidence>
<evidence type="ECO:0000256" key="7">
    <source>
        <dbReference type="ARBA" id="ARBA00022840"/>
    </source>
</evidence>
<keyword evidence="8" id="KW-0238">DNA-binding</keyword>
<dbReference type="Pfam" id="PF00271">
    <property type="entry name" value="Helicase_C"/>
    <property type="match status" value="1"/>
</dbReference>
<dbReference type="PROSITE" id="PS51194">
    <property type="entry name" value="HELICASE_CTER"/>
    <property type="match status" value="1"/>
</dbReference>
<sequence length="603" mass="67901">MCELLKTHFGYDAFRPLQEEIINAVLRKKDVLVLMPTGGGKSLCFQLPALTFPGITLVVSPLIALMKDQVDALTANGIAAACLNSTLDADVQADVESRARSGALKLLYVAPERLVQPEFQAFLEQLTVSLIAIDEAHCISEWGHDFRPDYRCMKELRETFPSVPVIALTATATPRVREDILKELRMEGAPVFLSSFNRPNLRYVVRPKRDAVGQLVRLLASYKDKAVIVYCFSRKNTEEVAEKLCRAGFEALPYHAGLDRNVRRETQEKFIRDEVPVIVATIAFGMGIDKPDVRLVVHMDLPKTIESYYQETGRAGRDGLPSECVLFYAYGDRRKQEYFINMMDDGPEKALAHQKLAQVISYGETRACRRRFLLEYFGERSASATCDACDVCVPPAKEAIDASVSRPASAENLLFEQDLFQILRRERKVLADAHNVPPFVIFGDRTLQEMAYYLPQDPERLGQVFGVGSRKLARYGKIFLERIQAHARSRGLIERAHPRSKSPPSLREGSTYQKTRELIEQKRSIADIAKERGIAPGTVIGHLMALVREQPGLDIGYLKPDAERFEKIRQAYRTANTRMHTPVKVVLGDGYSYDEIKLAGLFL</sequence>
<evidence type="ECO:0000256" key="10">
    <source>
        <dbReference type="ARBA" id="ARBA00034617"/>
    </source>
</evidence>
<dbReference type="GO" id="GO:0030894">
    <property type="term" value="C:replisome"/>
    <property type="evidence" value="ECO:0007669"/>
    <property type="project" value="TreeGrafter"/>
</dbReference>
<feature type="domain" description="Helicase ATP-binding" evidence="15">
    <location>
        <begin position="22"/>
        <end position="190"/>
    </location>
</feature>
<comment type="caution">
    <text evidence="17">The sequence shown here is derived from an EMBL/GenBank/DDBJ whole genome shotgun (WGS) entry which is preliminary data.</text>
</comment>
<feature type="domain" description="Helicase C-terminal" evidence="16">
    <location>
        <begin position="214"/>
        <end position="358"/>
    </location>
</feature>
<reference evidence="17 18" key="1">
    <citation type="journal article" date="2016" name="Nat. Commun.">
        <title>Thousands of microbial genomes shed light on interconnected biogeochemical processes in an aquifer system.</title>
        <authorList>
            <person name="Anantharaman K."/>
            <person name="Brown C.T."/>
            <person name="Hug L.A."/>
            <person name="Sharon I."/>
            <person name="Castelle C.J."/>
            <person name="Probst A.J."/>
            <person name="Thomas B.C."/>
            <person name="Singh A."/>
            <person name="Wilkins M.J."/>
            <person name="Karaoz U."/>
            <person name="Brodie E.L."/>
            <person name="Williams K.H."/>
            <person name="Hubbard S.S."/>
            <person name="Banfield J.F."/>
        </authorList>
    </citation>
    <scope>NUCLEOTIDE SEQUENCE [LARGE SCALE GENOMIC DNA]</scope>
</reference>
<dbReference type="Pfam" id="PF00270">
    <property type="entry name" value="DEAD"/>
    <property type="match status" value="1"/>
</dbReference>
<dbReference type="InterPro" id="IPR001650">
    <property type="entry name" value="Helicase_C-like"/>
</dbReference>
<comment type="similarity">
    <text evidence="2">Belongs to the helicase family. RecQ subfamily.</text>
</comment>
<name>A0A1F7TMH8_9BACT</name>
<dbReference type="STRING" id="1802385.A2856_04045"/>
<dbReference type="PROSITE" id="PS50967">
    <property type="entry name" value="HRDC"/>
    <property type="match status" value="1"/>
</dbReference>
<keyword evidence="6" id="KW-0347">Helicase</keyword>
<evidence type="ECO:0000259" key="15">
    <source>
        <dbReference type="PROSITE" id="PS51192"/>
    </source>
</evidence>
<dbReference type="InterPro" id="IPR032284">
    <property type="entry name" value="RecQ_Zn-bd"/>
</dbReference>
<dbReference type="FunFam" id="3.40.50.300:FF:000296">
    <property type="entry name" value="ATP-dependent DNA helicase RecQ"/>
    <property type="match status" value="1"/>
</dbReference>
<dbReference type="GO" id="GO:0009378">
    <property type="term" value="F:four-way junction helicase activity"/>
    <property type="evidence" value="ECO:0007669"/>
    <property type="project" value="TreeGrafter"/>
</dbReference>
<dbReference type="GO" id="GO:0005737">
    <property type="term" value="C:cytoplasm"/>
    <property type="evidence" value="ECO:0007669"/>
    <property type="project" value="TreeGrafter"/>
</dbReference>
<evidence type="ECO:0000256" key="2">
    <source>
        <dbReference type="ARBA" id="ARBA00005446"/>
    </source>
</evidence>
<dbReference type="GO" id="GO:0006281">
    <property type="term" value="P:DNA repair"/>
    <property type="evidence" value="ECO:0007669"/>
    <property type="project" value="TreeGrafter"/>
</dbReference>
<evidence type="ECO:0000256" key="4">
    <source>
        <dbReference type="ARBA" id="ARBA00022741"/>
    </source>
</evidence>
<accession>A0A1F7TMH8</accession>
<dbReference type="SMART" id="SM00487">
    <property type="entry name" value="DEXDc"/>
    <property type="match status" value="1"/>
</dbReference>
<keyword evidence="9" id="KW-0413">Isomerase</keyword>
<dbReference type="InterPro" id="IPR004589">
    <property type="entry name" value="DNA_helicase_ATP-dep_RecQ"/>
</dbReference>
<organism evidence="17 18">
    <name type="scientific">Candidatus Uhrbacteria bacterium RIFCSPHIGHO2_01_FULL_63_20</name>
    <dbReference type="NCBI Taxonomy" id="1802385"/>
    <lineage>
        <taxon>Bacteria</taxon>
        <taxon>Candidatus Uhriibacteriota</taxon>
    </lineage>
</organism>
<dbReference type="GO" id="GO:0016787">
    <property type="term" value="F:hydrolase activity"/>
    <property type="evidence" value="ECO:0007669"/>
    <property type="project" value="UniProtKB-KW"/>
</dbReference>
<keyword evidence="4" id="KW-0547">Nucleotide-binding</keyword>
<evidence type="ECO:0000256" key="3">
    <source>
        <dbReference type="ARBA" id="ARBA00022723"/>
    </source>
</evidence>
<evidence type="ECO:0000256" key="13">
    <source>
        <dbReference type="ARBA" id="ARBA00044550"/>
    </source>
</evidence>
<dbReference type="InterPro" id="IPR011545">
    <property type="entry name" value="DEAD/DEAH_box_helicase_dom"/>
</dbReference>
<dbReference type="SMART" id="SM00341">
    <property type="entry name" value="HRDC"/>
    <property type="match status" value="1"/>
</dbReference>
<dbReference type="GO" id="GO:0005524">
    <property type="term" value="F:ATP binding"/>
    <property type="evidence" value="ECO:0007669"/>
    <property type="project" value="UniProtKB-KW"/>
</dbReference>
<dbReference type="Pfam" id="PF16124">
    <property type="entry name" value="RecQ_Zn_bind"/>
    <property type="match status" value="1"/>
</dbReference>
<dbReference type="NCBIfam" id="TIGR00614">
    <property type="entry name" value="recQ_fam"/>
    <property type="match status" value="1"/>
</dbReference>
<evidence type="ECO:0000259" key="14">
    <source>
        <dbReference type="PROSITE" id="PS50967"/>
    </source>
</evidence>
<dbReference type="GO" id="GO:0043590">
    <property type="term" value="C:bacterial nucleoid"/>
    <property type="evidence" value="ECO:0007669"/>
    <property type="project" value="TreeGrafter"/>
</dbReference>
<evidence type="ECO:0000256" key="9">
    <source>
        <dbReference type="ARBA" id="ARBA00023235"/>
    </source>
</evidence>
<comment type="cofactor">
    <cofactor evidence="1">
        <name>Mg(2+)</name>
        <dbReference type="ChEBI" id="CHEBI:18420"/>
    </cofactor>
</comment>
<evidence type="ECO:0000256" key="8">
    <source>
        <dbReference type="ARBA" id="ARBA00023125"/>
    </source>
</evidence>
<dbReference type="Gene3D" id="1.10.150.80">
    <property type="entry name" value="HRDC domain"/>
    <property type="match status" value="1"/>
</dbReference>
<dbReference type="GO" id="GO:0003677">
    <property type="term" value="F:DNA binding"/>
    <property type="evidence" value="ECO:0007669"/>
    <property type="project" value="UniProtKB-KW"/>
</dbReference>
<keyword evidence="7" id="KW-0067">ATP-binding</keyword>
<evidence type="ECO:0000256" key="12">
    <source>
        <dbReference type="ARBA" id="ARBA00044535"/>
    </source>
</evidence>